<gene>
    <name evidence="1" type="ORF">GGR28_002043</name>
</gene>
<keyword evidence="2" id="KW-1185">Reference proteome</keyword>
<proteinExistence type="predicted"/>
<protein>
    <submittedName>
        <fullName evidence="1">Uncharacterized protein</fullName>
    </submittedName>
</protein>
<dbReference type="Proteomes" id="UP000576209">
    <property type="component" value="Unassembled WGS sequence"/>
</dbReference>
<sequence length="819" mass="90539">MSEKLTTTRNQLKPGKGLYGTLDKIGWGSAVSDLSVEVDTLIAILNRQATNDGLPSIPTGLQYVESGPFRGIGRDSFYAATQVKLANGCGDTTTIAFSPQGTHDRLRFTAGDCENAAPALMVIRPNIQQEFARRYYNALTGRAKFLRAAGHQAVDSSYAQLADIVALVDSLTTEINLRRVIFSPCEPLLDSLVSLNARADTESLKDNVFFDSLMKDWLLSSLWLTGGELRLNPLPFTDDEFLLVKEGHDQEKARLFDTYVDNSISSMLSEPQLSGVQPNYVLMDSLLTLRGTGAVRYTYDKYNDSIKRINNTLRLRHRNTLSTAHEVSFALLPGKQSYSRPLVFDAAQRLRKTGNRPLPPAMAYKDRGYLIVTNISTPQKVTITSTSKSATDESSAMRGISQVAGLAGAMFSQGGALGAVLTQLNDSFRKQSGPNVPGREVPVDADILDGDGITDADDVESASPLEYFSDRNKAVSPLFAKFRWHYFQNGYDSIVIRQLNDSIVAQKGLSLLGCGELAGFPHDDIIDALVRDCGSDDNLAACMQVVFPLYQEGLIPVRIEEFIENLSPTRLAAYKRKISQQINEFSDLQQVISQWADYVRRFAPPSKRILPPDTLASNTNPTPVFRNKIYPLKPASATEEHSLALTLIEGKKDTLARSSHTYKTSPGHRVSVSFGPSFTFNKDFERIEAKESDGAIVTEVDDNQLRITSGLHLHLAPLINTNDAFITSSLLSTRDKWSRFSVYLGLSFPQPLHNLHLGLSVEPWPGVRLIGGHHWYRSTDYSIVNNQILAEDYEYKGAGWFLSLNFPPTVVTSLIGIFN</sequence>
<name>A0A840E644_9BACT</name>
<accession>A0A840E644</accession>
<dbReference type="AlphaFoldDB" id="A0A840E644"/>
<evidence type="ECO:0000313" key="1">
    <source>
        <dbReference type="EMBL" id="MBB4079423.1"/>
    </source>
</evidence>
<organism evidence="1 2">
    <name type="scientific">Neolewinella aquimaris</name>
    <dbReference type="NCBI Taxonomy" id="1835722"/>
    <lineage>
        <taxon>Bacteria</taxon>
        <taxon>Pseudomonadati</taxon>
        <taxon>Bacteroidota</taxon>
        <taxon>Saprospiria</taxon>
        <taxon>Saprospirales</taxon>
        <taxon>Lewinellaceae</taxon>
        <taxon>Neolewinella</taxon>
    </lineage>
</organism>
<evidence type="ECO:0000313" key="2">
    <source>
        <dbReference type="Proteomes" id="UP000576209"/>
    </source>
</evidence>
<dbReference type="EMBL" id="JACIFF010000004">
    <property type="protein sequence ID" value="MBB4079423.1"/>
    <property type="molecule type" value="Genomic_DNA"/>
</dbReference>
<comment type="caution">
    <text evidence="1">The sequence shown here is derived from an EMBL/GenBank/DDBJ whole genome shotgun (WGS) entry which is preliminary data.</text>
</comment>
<reference evidence="1 2" key="1">
    <citation type="submission" date="2020-08" db="EMBL/GenBank/DDBJ databases">
        <title>Genomic Encyclopedia of Type Strains, Phase IV (KMG-IV): sequencing the most valuable type-strain genomes for metagenomic binning, comparative biology and taxonomic classification.</title>
        <authorList>
            <person name="Goeker M."/>
        </authorList>
    </citation>
    <scope>NUCLEOTIDE SEQUENCE [LARGE SCALE GENOMIC DNA]</scope>
    <source>
        <strain evidence="1 2">DSM 105137</strain>
    </source>
</reference>
<dbReference type="RefSeq" id="WP_183495665.1">
    <property type="nucleotide sequence ID" value="NZ_JACIFF010000004.1"/>
</dbReference>